<evidence type="ECO:0000256" key="2">
    <source>
        <dbReference type="SAM" id="MobiDB-lite"/>
    </source>
</evidence>
<dbReference type="PROSITE" id="PS51840">
    <property type="entry name" value="C2_NT"/>
    <property type="match status" value="1"/>
</dbReference>
<comment type="similarity">
    <text evidence="1">Belongs to the EEIG family.</text>
</comment>
<name>A0A914X9Y8_9BILA</name>
<accession>A0A914X9Y8</accession>
<feature type="compositionally biased region" description="Polar residues" evidence="2">
    <location>
        <begin position="176"/>
        <end position="195"/>
    </location>
</feature>
<evidence type="ECO:0000313" key="5">
    <source>
        <dbReference type="WBParaSite" id="PSAMB.scaffold718size42858.g8390.t1"/>
    </source>
</evidence>
<protein>
    <submittedName>
        <fullName evidence="5">C2 NT-type domain-containing protein</fullName>
    </submittedName>
</protein>
<evidence type="ECO:0000313" key="4">
    <source>
        <dbReference type="Proteomes" id="UP000887566"/>
    </source>
</evidence>
<feature type="region of interest" description="Disordered" evidence="2">
    <location>
        <begin position="170"/>
        <end position="220"/>
    </location>
</feature>
<organism evidence="4 5">
    <name type="scientific">Plectus sambesii</name>
    <dbReference type="NCBI Taxonomy" id="2011161"/>
    <lineage>
        <taxon>Eukaryota</taxon>
        <taxon>Metazoa</taxon>
        <taxon>Ecdysozoa</taxon>
        <taxon>Nematoda</taxon>
        <taxon>Chromadorea</taxon>
        <taxon>Plectida</taxon>
        <taxon>Plectina</taxon>
        <taxon>Plectoidea</taxon>
        <taxon>Plectidae</taxon>
        <taxon>Plectus</taxon>
    </lineage>
</organism>
<dbReference type="PANTHER" id="PTHR21456">
    <property type="entry name" value="FAMILY WITH SEQUENCE SIMILARITY 102"/>
    <property type="match status" value="1"/>
</dbReference>
<feature type="region of interest" description="Disordered" evidence="2">
    <location>
        <begin position="240"/>
        <end position="338"/>
    </location>
</feature>
<feature type="domain" description="C2 NT-type" evidence="3">
    <location>
        <begin position="1"/>
        <end position="146"/>
    </location>
</feature>
<dbReference type="WBParaSite" id="PSAMB.scaffold718size42858.g8390.t1">
    <property type="protein sequence ID" value="PSAMB.scaffold718size42858.g8390.t1"/>
    <property type="gene ID" value="PSAMB.scaffold718size42858.g8390"/>
</dbReference>
<feature type="compositionally biased region" description="Low complexity" evidence="2">
    <location>
        <begin position="275"/>
        <end position="299"/>
    </location>
</feature>
<sequence>MSFLKKKRFKFSVDLEVTDLSDVPLVNAVLFSKVRLLDGGSFVNSTARVEVVNHRVCWERRFDFSCRIASNPNTGVLEPCLCRVSVRKELKGGKAYQKLGFVDVNLSEFADSGVAGQSRSYLLDGYGSGHQREDNSRLRITVVMCHHSADPCFKVPRQMTRDQQVYLNPADRKAPSASSTDPAVPSPQSSLVDDNQSTHSSSSGFESISHPPPPVVVRQTNCKAGPSLTIDSAAGCSLVADSPPGRLRRDSQTSAHSSSLGSGYASAPPSAGIVQQQLQQQSAAPTPTLARPSSSSSRAVIHSRENSQEALAPIMTTSVIHPRRASQDQTRPAGKVPAPHPGGLALFVSKDGQAVVAANTLLQTGAFVRVQIAEPQSG</sequence>
<keyword evidence="4" id="KW-1185">Reference proteome</keyword>
<dbReference type="Pfam" id="PF10358">
    <property type="entry name" value="NT-C2"/>
    <property type="match status" value="1"/>
</dbReference>
<evidence type="ECO:0000259" key="3">
    <source>
        <dbReference type="PROSITE" id="PS51840"/>
    </source>
</evidence>
<dbReference type="Proteomes" id="UP000887566">
    <property type="component" value="Unplaced"/>
</dbReference>
<dbReference type="InterPro" id="IPR039931">
    <property type="entry name" value="EEIG1/2-like"/>
</dbReference>
<reference evidence="5" key="1">
    <citation type="submission" date="2022-11" db="UniProtKB">
        <authorList>
            <consortium name="WormBaseParasite"/>
        </authorList>
    </citation>
    <scope>IDENTIFICATION</scope>
</reference>
<feature type="compositionally biased region" description="Polar residues" evidence="2">
    <location>
        <begin position="252"/>
        <end position="261"/>
    </location>
</feature>
<dbReference type="AlphaFoldDB" id="A0A914X9Y8"/>
<evidence type="ECO:0000256" key="1">
    <source>
        <dbReference type="ARBA" id="ARBA00034780"/>
    </source>
</evidence>
<feature type="compositionally biased region" description="Low complexity" evidence="2">
    <location>
        <begin position="197"/>
        <end position="209"/>
    </location>
</feature>
<dbReference type="PANTHER" id="PTHR21456:SF1">
    <property type="entry name" value="C2 NT-TYPE DOMAIN-CONTAINING PROTEIN"/>
    <property type="match status" value="1"/>
</dbReference>
<proteinExistence type="inferred from homology"/>
<dbReference type="InterPro" id="IPR019448">
    <property type="entry name" value="NT-C2"/>
</dbReference>